<comment type="function">
    <text evidence="1 17">Probable transporter of a GTP-driven Fe(2+) uptake system.</text>
</comment>
<feature type="transmembrane region" description="Helical" evidence="17">
    <location>
        <begin position="461"/>
        <end position="483"/>
    </location>
</feature>
<dbReference type="PROSITE" id="PS51711">
    <property type="entry name" value="G_FEOB"/>
    <property type="match status" value="1"/>
</dbReference>
<evidence type="ECO:0000256" key="9">
    <source>
        <dbReference type="ARBA" id="ARBA00022989"/>
    </source>
</evidence>
<dbReference type="GO" id="GO:0005886">
    <property type="term" value="C:plasma membrane"/>
    <property type="evidence" value="ECO:0007669"/>
    <property type="project" value="UniProtKB-SubCell"/>
</dbReference>
<feature type="transmembrane region" description="Helical" evidence="17">
    <location>
        <begin position="660"/>
        <end position="684"/>
    </location>
</feature>
<dbReference type="GO" id="GO:0046872">
    <property type="term" value="F:metal ion binding"/>
    <property type="evidence" value="ECO:0007669"/>
    <property type="project" value="UniProtKB-KW"/>
</dbReference>
<gene>
    <name evidence="19" type="primary">feoB</name>
    <name evidence="19" type="ORF">FYJ35_09530</name>
</gene>
<evidence type="ECO:0000256" key="10">
    <source>
        <dbReference type="ARBA" id="ARBA00023004"/>
    </source>
</evidence>
<dbReference type="InterPro" id="IPR041069">
    <property type="entry name" value="FeoB_Cyto"/>
</dbReference>
<feature type="transmembrane region" description="Helical" evidence="17">
    <location>
        <begin position="690"/>
        <end position="709"/>
    </location>
</feature>
<evidence type="ECO:0000256" key="8">
    <source>
        <dbReference type="ARBA" id="ARBA00022741"/>
    </source>
</evidence>
<dbReference type="InterPro" id="IPR011642">
    <property type="entry name" value="Gate_dom"/>
</dbReference>
<comment type="caution">
    <text evidence="19">The sequence shown here is derived from an EMBL/GenBank/DDBJ whole genome shotgun (WGS) entry which is preliminary data.</text>
</comment>
<keyword evidence="6" id="KW-0997">Cell inner membrane</keyword>
<evidence type="ECO:0000256" key="11">
    <source>
        <dbReference type="ARBA" id="ARBA00023065"/>
    </source>
</evidence>
<dbReference type="InterPro" id="IPR011640">
    <property type="entry name" value="Fe2_transport_prot_B_C"/>
</dbReference>
<dbReference type="PANTHER" id="PTHR43185:SF1">
    <property type="entry name" value="FE(2+) TRANSPORTER FEOB"/>
    <property type="match status" value="1"/>
</dbReference>
<dbReference type="PANTHER" id="PTHR43185">
    <property type="entry name" value="FERROUS IRON TRANSPORT PROTEIN B"/>
    <property type="match status" value="1"/>
</dbReference>
<feature type="transmembrane region" description="Helical" evidence="17">
    <location>
        <begin position="620"/>
        <end position="640"/>
    </location>
</feature>
<keyword evidence="13 17" id="KW-0472">Membrane</keyword>
<comment type="subcellular location">
    <subcellularLocation>
        <location evidence="2">Cell inner membrane</location>
        <topology evidence="2">Multi-pass membrane protein</topology>
    </subcellularLocation>
    <subcellularLocation>
        <location evidence="17">Cell membrane</location>
        <topology evidence="17">Multi-pass membrane protein</topology>
    </subcellularLocation>
</comment>
<feature type="binding site" evidence="16">
    <location>
        <position position="23"/>
    </location>
    <ligand>
        <name>Mg(2+)</name>
        <dbReference type="ChEBI" id="CHEBI:18420"/>
        <label>2</label>
    </ligand>
</feature>
<keyword evidence="4" id="KW-1003">Cell membrane</keyword>
<keyword evidence="10 17" id="KW-0408">Iron</keyword>
<feature type="transmembrane region" description="Helical" evidence="17">
    <location>
        <begin position="425"/>
        <end position="449"/>
    </location>
</feature>
<dbReference type="GO" id="GO:0005525">
    <property type="term" value="F:GTP binding"/>
    <property type="evidence" value="ECO:0007669"/>
    <property type="project" value="UniProtKB-KW"/>
</dbReference>
<protein>
    <recommendedName>
        <fullName evidence="14 17">Ferrous iron transport protein B</fullName>
    </recommendedName>
</protein>
<dbReference type="EMBL" id="VULZ01000010">
    <property type="protein sequence ID" value="MSS15271.1"/>
    <property type="molecule type" value="Genomic_DNA"/>
</dbReference>
<keyword evidence="5 17" id="KW-0410">Iron transport</keyword>
<feature type="binding site" evidence="15">
    <location>
        <begin position="34"/>
        <end position="38"/>
    </location>
    <ligand>
        <name>GTP</name>
        <dbReference type="ChEBI" id="CHEBI:37565"/>
        <label>1</label>
    </ligand>
</feature>
<evidence type="ECO:0000313" key="20">
    <source>
        <dbReference type="Proteomes" id="UP000481852"/>
    </source>
</evidence>
<dbReference type="GO" id="GO:0015093">
    <property type="term" value="F:ferrous iron transmembrane transporter activity"/>
    <property type="evidence" value="ECO:0007669"/>
    <property type="project" value="UniProtKB-UniRule"/>
</dbReference>
<dbReference type="Proteomes" id="UP000481852">
    <property type="component" value="Unassembled WGS sequence"/>
</dbReference>
<dbReference type="NCBIfam" id="TIGR00437">
    <property type="entry name" value="feoB"/>
    <property type="match status" value="1"/>
</dbReference>
<dbReference type="Gene3D" id="3.40.50.300">
    <property type="entry name" value="P-loop containing nucleotide triphosphate hydrolases"/>
    <property type="match status" value="1"/>
</dbReference>
<feature type="binding site" evidence="16">
    <location>
        <position position="24"/>
    </location>
    <ligand>
        <name>Mg(2+)</name>
        <dbReference type="ChEBI" id="CHEBI:18420"/>
        <label>2</label>
    </ligand>
</feature>
<dbReference type="Pfam" id="PF17910">
    <property type="entry name" value="FeoB_Cyto"/>
    <property type="match status" value="1"/>
</dbReference>
<keyword evidence="20" id="KW-1185">Reference proteome</keyword>
<comment type="similarity">
    <text evidence="17">Belongs to the TRAFAC class TrmE-Era-EngA-EngB-Septin-like GTPase superfamily. FeoB GTPase (TC 9.A.8) family.</text>
</comment>
<keyword evidence="9 17" id="KW-1133">Transmembrane helix</keyword>
<evidence type="ECO:0000256" key="17">
    <source>
        <dbReference type="RuleBase" id="RU362098"/>
    </source>
</evidence>
<feature type="binding site" evidence="16">
    <location>
        <position position="21"/>
    </location>
    <ligand>
        <name>Mg(2+)</name>
        <dbReference type="ChEBI" id="CHEBI:18420"/>
        <label>2</label>
    </ligand>
</feature>
<feature type="transmembrane region" description="Helical" evidence="17">
    <location>
        <begin position="284"/>
        <end position="302"/>
    </location>
</feature>
<evidence type="ECO:0000256" key="16">
    <source>
        <dbReference type="PIRSR" id="PIRSR603373-2"/>
    </source>
</evidence>
<evidence type="ECO:0000256" key="1">
    <source>
        <dbReference type="ARBA" id="ARBA00003926"/>
    </source>
</evidence>
<dbReference type="Pfam" id="PF07664">
    <property type="entry name" value="FeoB_C"/>
    <property type="match status" value="1"/>
</dbReference>
<dbReference type="FunFam" id="3.40.50.300:FF:000426">
    <property type="entry name" value="Ferrous iron transport protein B"/>
    <property type="match status" value="1"/>
</dbReference>
<evidence type="ECO:0000256" key="6">
    <source>
        <dbReference type="ARBA" id="ARBA00022519"/>
    </source>
</evidence>
<feature type="domain" description="FeoB-type G" evidence="18">
    <location>
        <begin position="2"/>
        <end position="166"/>
    </location>
</feature>
<accession>A0A6L5X4I7</accession>
<evidence type="ECO:0000256" key="14">
    <source>
        <dbReference type="NCBIfam" id="TIGR00437"/>
    </source>
</evidence>
<dbReference type="InterPro" id="IPR027417">
    <property type="entry name" value="P-loop_NTPase"/>
</dbReference>
<keyword evidence="8 15" id="KW-0547">Nucleotide-binding</keyword>
<evidence type="ECO:0000256" key="15">
    <source>
        <dbReference type="PIRSR" id="PIRSR603373-1"/>
    </source>
</evidence>
<dbReference type="RefSeq" id="WP_154525954.1">
    <property type="nucleotide sequence ID" value="NZ_VULZ01000010.1"/>
</dbReference>
<dbReference type="Gene3D" id="1.10.287.1770">
    <property type="match status" value="1"/>
</dbReference>
<dbReference type="InterPro" id="IPR030389">
    <property type="entry name" value="G_FEOB_dom"/>
</dbReference>
<dbReference type="InterPro" id="IPR050860">
    <property type="entry name" value="FeoB_GTPase"/>
</dbReference>
<feature type="transmembrane region" description="Helical" evidence="17">
    <location>
        <begin position="560"/>
        <end position="578"/>
    </location>
</feature>
<reference evidence="19 20" key="1">
    <citation type="submission" date="2019-08" db="EMBL/GenBank/DDBJ databases">
        <title>In-depth cultivation of the pig gut microbiome towards novel bacterial diversity and tailored functional studies.</title>
        <authorList>
            <person name="Wylensek D."/>
            <person name="Hitch T.C.A."/>
            <person name="Clavel T."/>
        </authorList>
    </citation>
    <scope>NUCLEOTIDE SEQUENCE [LARGE SCALE GENOMIC DNA]</scope>
    <source>
        <strain evidence="19 20">Oil+RF-744-WCA-WT-11</strain>
    </source>
</reference>
<dbReference type="SUPFAM" id="SSF52540">
    <property type="entry name" value="P-loop containing nucleoside triphosphate hydrolases"/>
    <property type="match status" value="1"/>
</dbReference>
<keyword evidence="3 17" id="KW-0813">Transport</keyword>
<keyword evidence="12 15" id="KW-0342">GTP-binding</keyword>
<feature type="transmembrane region" description="Helical" evidence="17">
    <location>
        <begin position="522"/>
        <end position="540"/>
    </location>
</feature>
<keyword evidence="16" id="KW-0479">Metal-binding</keyword>
<evidence type="ECO:0000256" key="4">
    <source>
        <dbReference type="ARBA" id="ARBA00022475"/>
    </source>
</evidence>
<keyword evidence="11" id="KW-0406">Ion transport</keyword>
<evidence type="ECO:0000256" key="12">
    <source>
        <dbReference type="ARBA" id="ARBA00023134"/>
    </source>
</evidence>
<organism evidence="19 20">
    <name type="scientific">Porcincola intestinalis</name>
    <dbReference type="NCBI Taxonomy" id="2606632"/>
    <lineage>
        <taxon>Bacteria</taxon>
        <taxon>Bacillati</taxon>
        <taxon>Bacillota</taxon>
        <taxon>Clostridia</taxon>
        <taxon>Lachnospirales</taxon>
        <taxon>Lachnospiraceae</taxon>
        <taxon>Porcincola</taxon>
    </lineage>
</organism>
<feature type="binding site" evidence="15">
    <location>
        <begin position="57"/>
        <end position="60"/>
    </location>
    <ligand>
        <name>GTP</name>
        <dbReference type="ChEBI" id="CHEBI:37565"/>
        <label>1</label>
    </ligand>
</feature>
<evidence type="ECO:0000313" key="19">
    <source>
        <dbReference type="EMBL" id="MSS15271.1"/>
    </source>
</evidence>
<evidence type="ECO:0000256" key="2">
    <source>
        <dbReference type="ARBA" id="ARBA00004429"/>
    </source>
</evidence>
<dbReference type="AlphaFoldDB" id="A0A6L5X4I7"/>
<feature type="transmembrane region" description="Helical" evidence="17">
    <location>
        <begin position="396"/>
        <end position="413"/>
    </location>
</feature>
<keyword evidence="7 17" id="KW-0812">Transmembrane</keyword>
<dbReference type="Pfam" id="PF07670">
    <property type="entry name" value="Gate"/>
    <property type="match status" value="2"/>
</dbReference>
<sequence>MALKFALAGNPNCGKTTMFNALTGSNQYVGNWPGVTVEKKEGKMKGKFGSSDTIVTDLPGIYSLSPYTLEEVVSRDYILGENPDVIIDLVDATNIERNLYLTTQLIETGVPVVIALNMADLLKKRGIRVDTERLGSILGCEVVPTSALRGEGLDKLAKQAAITGAENSHALPPEIFSKELEAAIKNVEMILPASIPQQKRRWYAIKILENDSKVSAQLSLSDSQLKVIAAERAAIEKKEDSDMESIVTDARYAFIQKAVKAAVKKSGEKLTTSDKIDQIVTSRIFGIPIFVGIMFLVYYLSINSMGGFFTDWINDVATPWVQEAVSNGLTALHANSVFISAISNGVIGGLGAVLGFTPQMAFLFLFLSILEDCGYMVRIAFVMDRVFRHFGLSGKSFIPLLISSGCGVPGIMSSKTIDQDNDRRLTIMTATFIPCGAKLPVIALMGGIITSYSVTGKFTAGGWMAPMMYFVGIAAVLISAVMLKKTKPFSGKAAPFVMELPQYHIPQPKTVLMHVWERLKAFLKKAGTVLFLATLVMWFLSSFGVEGGRFGLVDTPNSSVLAAIGGAIAVIFRPLGFGEWQPVAATISGFTAKESIVSTMGVLAHVASDASEDTAVVGQAIASWFPSAAAAFSFLLFNLLDSPCLAAIGTMAAEMNDRKWFWFAILYQNVFAYVSSLIVYQLWILPANGFTAWTAVAVVLLIIMLYLLFRPDPYKNMKTYSKRSVTEAA</sequence>
<feature type="binding site" evidence="15">
    <location>
        <begin position="117"/>
        <end position="120"/>
    </location>
    <ligand>
        <name>GTP</name>
        <dbReference type="ChEBI" id="CHEBI:37565"/>
        <label>1</label>
    </ligand>
</feature>
<evidence type="ECO:0000256" key="5">
    <source>
        <dbReference type="ARBA" id="ARBA00022496"/>
    </source>
</evidence>
<feature type="binding site" evidence="15">
    <location>
        <begin position="9"/>
        <end position="16"/>
    </location>
    <ligand>
        <name>GTP</name>
        <dbReference type="ChEBI" id="CHEBI:37565"/>
        <label>1</label>
    </ligand>
</feature>
<evidence type="ECO:0000259" key="18">
    <source>
        <dbReference type="PROSITE" id="PS51711"/>
    </source>
</evidence>
<dbReference type="InterPro" id="IPR003373">
    <property type="entry name" value="Fe2_transport_prot-B"/>
</dbReference>
<dbReference type="Pfam" id="PF02421">
    <property type="entry name" value="FeoB_N"/>
    <property type="match status" value="1"/>
</dbReference>
<name>A0A6L5X4I7_9FIRM</name>
<keyword evidence="16" id="KW-0460">Magnesium</keyword>
<evidence type="ECO:0000256" key="13">
    <source>
        <dbReference type="ARBA" id="ARBA00023136"/>
    </source>
</evidence>
<dbReference type="CDD" id="cd01879">
    <property type="entry name" value="FeoB"/>
    <property type="match status" value="1"/>
</dbReference>
<evidence type="ECO:0000256" key="3">
    <source>
        <dbReference type="ARBA" id="ARBA00022448"/>
    </source>
</evidence>
<proteinExistence type="inferred from homology"/>
<feature type="binding site" evidence="16">
    <location>
        <position position="20"/>
    </location>
    <ligand>
        <name>Mg(2+)</name>
        <dbReference type="ChEBI" id="CHEBI:18420"/>
        <label>2</label>
    </ligand>
</feature>
<evidence type="ECO:0000256" key="7">
    <source>
        <dbReference type="ARBA" id="ARBA00022692"/>
    </source>
</evidence>